<gene>
    <name evidence="2" type="ORF">FHG71_11175</name>
</gene>
<dbReference type="AlphaFoldDB" id="A0A5C4NDT8"/>
<evidence type="ECO:0000313" key="3">
    <source>
        <dbReference type="Proteomes" id="UP000305709"/>
    </source>
</evidence>
<dbReference type="PROSITE" id="PS51724">
    <property type="entry name" value="SPOR"/>
    <property type="match status" value="1"/>
</dbReference>
<keyword evidence="3" id="KW-1185">Reference proteome</keyword>
<evidence type="ECO:0000259" key="1">
    <source>
        <dbReference type="PROSITE" id="PS51724"/>
    </source>
</evidence>
<comment type="caution">
    <text evidence="2">The sequence shown here is derived from an EMBL/GenBank/DDBJ whole genome shotgun (WGS) entry which is preliminary data.</text>
</comment>
<feature type="domain" description="SPOR" evidence="1">
    <location>
        <begin position="174"/>
        <end position="250"/>
    </location>
</feature>
<sequence length="250" mass="25490">MATGFDAIRQAGVEAVRSHLVPVVTALGLAMALVWAPSDPVATAPAPLPRSESRPMSVCLASPVAKRPCELPRREASAAPVPIKARQPLPPLHWLVDAGPVRPAGLAGVSDWVGPGRLTALSRDAAPEAFETATPTLRPAPLAWAGAVRPVPRGADVASLAEAAPRQVARRAVPVESGPLHVQVGTYADGANADRAVAALKAMGFGVGERAARAGAMRAVAAGPFASESEAAVALAALRAAGFVEAYLTR</sequence>
<dbReference type="Gene3D" id="3.30.70.1070">
    <property type="entry name" value="Sporulation related repeat"/>
    <property type="match status" value="1"/>
</dbReference>
<organism evidence="2 3">
    <name type="scientific">Rubellimicrobium roseum</name>
    <dbReference type="NCBI Taxonomy" id="687525"/>
    <lineage>
        <taxon>Bacteria</taxon>
        <taxon>Pseudomonadati</taxon>
        <taxon>Pseudomonadota</taxon>
        <taxon>Alphaproteobacteria</taxon>
        <taxon>Rhodobacterales</taxon>
        <taxon>Roseobacteraceae</taxon>
        <taxon>Rubellimicrobium</taxon>
    </lineage>
</organism>
<dbReference type="EMBL" id="VDFV01000013">
    <property type="protein sequence ID" value="TNC71498.1"/>
    <property type="molecule type" value="Genomic_DNA"/>
</dbReference>
<name>A0A5C4NDT8_9RHOB</name>
<proteinExistence type="predicted"/>
<reference evidence="2 3" key="1">
    <citation type="submission" date="2019-06" db="EMBL/GenBank/DDBJ databases">
        <authorList>
            <person name="Jiang L."/>
        </authorList>
    </citation>
    <scope>NUCLEOTIDE SEQUENCE [LARGE SCALE GENOMIC DNA]</scope>
    <source>
        <strain evidence="2 3">YIM 48858</strain>
    </source>
</reference>
<dbReference type="Proteomes" id="UP000305709">
    <property type="component" value="Unassembled WGS sequence"/>
</dbReference>
<accession>A0A5C4NDT8</accession>
<dbReference type="InterPro" id="IPR036680">
    <property type="entry name" value="SPOR-like_sf"/>
</dbReference>
<protein>
    <recommendedName>
        <fullName evidence="1">SPOR domain-containing protein</fullName>
    </recommendedName>
</protein>
<dbReference type="RefSeq" id="WP_139081762.1">
    <property type="nucleotide sequence ID" value="NZ_VDFV01000013.1"/>
</dbReference>
<dbReference type="GO" id="GO:0042834">
    <property type="term" value="F:peptidoglycan binding"/>
    <property type="evidence" value="ECO:0007669"/>
    <property type="project" value="InterPro"/>
</dbReference>
<dbReference type="InterPro" id="IPR007730">
    <property type="entry name" value="SPOR-like_dom"/>
</dbReference>
<dbReference type="SUPFAM" id="SSF110997">
    <property type="entry name" value="Sporulation related repeat"/>
    <property type="match status" value="1"/>
</dbReference>
<dbReference type="Pfam" id="PF05036">
    <property type="entry name" value="SPOR"/>
    <property type="match status" value="1"/>
</dbReference>
<evidence type="ECO:0000313" key="2">
    <source>
        <dbReference type="EMBL" id="TNC71498.1"/>
    </source>
</evidence>